<accession>A0ABQ9VTC4</accession>
<sequence>MAFSQMQEPLSLSGQKADKSALATKVSRTQFDATTEQLNHMMQELVAKMSGQEQDWQKILDKLLTEMDTKLDRLELDPLKQLLEDRWKSLRQQLRERPPLYQADEAAVMRRQLLAHFHCLSCDRPLETTVTGQAISVTPAGPGLPGHCSIRPYTVFELEQIRQHSRKYGTAGYRPGLWTGKAGAEMAPKGLAERDRRHLKLGTAFHRGDLAQMEQSVRRLRSMHSKMLMNIEKVQIHFGGSTKASSQVIRELLQAQCLSSPCYKRVTDMANYTYSTVPRPCGGSHTLTYPYHRRLQHLPRGLYPTEEIQIAMKACVEAGLAGCGSGACYDGDDICLLLQHDEVDILGLDGHIYKGRMDIRLPGIPSKDSEWSPEATRCLASLKKPPGECSQVEDSYPASAISWDGVADAALLSWKPQVRTHPIPATGLTLRDLKAQVQAAPAECAQAAIPQRQWPAILSASERPDVSWQHLRVTLLSPWRGEGLGAKGEYDKGTGLPPNLWHQAHGLTLLTCAVMELMRLGSAWRLLGTGHAWVPESPQTLIWRNLCLASSLEGPLSPSPSHELSWA</sequence>
<evidence type="ECO:0000259" key="1">
    <source>
        <dbReference type="Pfam" id="PF16043"/>
    </source>
</evidence>
<comment type="caution">
    <text evidence="2">The sequence shown here is derived from an EMBL/GenBank/DDBJ whole genome shotgun (WGS) entry which is preliminary data.</text>
</comment>
<feature type="domain" description="DUF4795" evidence="1">
    <location>
        <begin position="15"/>
        <end position="153"/>
    </location>
</feature>
<dbReference type="InterPro" id="IPR032013">
    <property type="entry name" value="DUF4795"/>
</dbReference>
<reference evidence="2 3" key="1">
    <citation type="submission" date="2023-05" db="EMBL/GenBank/DDBJ databases">
        <title>B98-5 Cell Line De Novo Hybrid Assembly: An Optical Mapping Approach.</title>
        <authorList>
            <person name="Kananen K."/>
            <person name="Auerbach J.A."/>
            <person name="Kautto E."/>
            <person name="Blachly J.S."/>
        </authorList>
    </citation>
    <scope>NUCLEOTIDE SEQUENCE [LARGE SCALE GENOMIC DNA]</scope>
    <source>
        <strain evidence="2">B95-8</strain>
        <tissue evidence="2">Cell line</tissue>
    </source>
</reference>
<keyword evidence="3" id="KW-1185">Reference proteome</keyword>
<evidence type="ECO:0000313" key="3">
    <source>
        <dbReference type="Proteomes" id="UP001266305"/>
    </source>
</evidence>
<name>A0ABQ9VTC4_SAGOE</name>
<proteinExistence type="predicted"/>
<gene>
    <name evidence="2" type="primary">QRICH2</name>
    <name evidence="2" type="ORF">P7K49_011851</name>
</gene>
<protein>
    <submittedName>
        <fullName evidence="2">Glutamine-rich protein 2</fullName>
    </submittedName>
</protein>
<dbReference type="Proteomes" id="UP001266305">
    <property type="component" value="Unassembled WGS sequence"/>
</dbReference>
<dbReference type="Pfam" id="PF16043">
    <property type="entry name" value="DUF4795"/>
    <property type="match status" value="1"/>
</dbReference>
<organism evidence="2 3">
    <name type="scientific">Saguinus oedipus</name>
    <name type="common">Cotton-top tamarin</name>
    <name type="synonym">Oedipomidas oedipus</name>
    <dbReference type="NCBI Taxonomy" id="9490"/>
    <lineage>
        <taxon>Eukaryota</taxon>
        <taxon>Metazoa</taxon>
        <taxon>Chordata</taxon>
        <taxon>Craniata</taxon>
        <taxon>Vertebrata</taxon>
        <taxon>Euteleostomi</taxon>
        <taxon>Mammalia</taxon>
        <taxon>Eutheria</taxon>
        <taxon>Euarchontoglires</taxon>
        <taxon>Primates</taxon>
        <taxon>Haplorrhini</taxon>
        <taxon>Platyrrhini</taxon>
        <taxon>Cebidae</taxon>
        <taxon>Callitrichinae</taxon>
        <taxon>Saguinus</taxon>
    </lineage>
</organism>
<evidence type="ECO:0000313" key="2">
    <source>
        <dbReference type="EMBL" id="KAK2112104.1"/>
    </source>
</evidence>
<dbReference type="EMBL" id="JASSZA010000005">
    <property type="protein sequence ID" value="KAK2112104.1"/>
    <property type="molecule type" value="Genomic_DNA"/>
</dbReference>
<dbReference type="PANTHER" id="PTHR46766:SF1">
    <property type="entry name" value="GLUTAMINE-RICH PROTEIN 2"/>
    <property type="match status" value="1"/>
</dbReference>
<dbReference type="PANTHER" id="PTHR46766">
    <property type="entry name" value="GLUTAMINE-RICH PROTEIN 2"/>
    <property type="match status" value="1"/>
</dbReference>